<evidence type="ECO:0000313" key="3">
    <source>
        <dbReference type="Proteomes" id="UP000499080"/>
    </source>
</evidence>
<dbReference type="Proteomes" id="UP000499080">
    <property type="component" value="Unassembled WGS sequence"/>
</dbReference>
<dbReference type="InterPro" id="IPR024445">
    <property type="entry name" value="Tnp_ISXO2-like"/>
</dbReference>
<proteinExistence type="predicted"/>
<dbReference type="InterPro" id="IPR053164">
    <property type="entry name" value="IS1016-like_transposase"/>
</dbReference>
<gene>
    <name evidence="2" type="ORF">AVEN_129288_1</name>
</gene>
<dbReference type="SMART" id="SM01126">
    <property type="entry name" value="DDE_Tnp_IS1595"/>
    <property type="match status" value="1"/>
</dbReference>
<dbReference type="Pfam" id="PF12762">
    <property type="entry name" value="DDE_Tnp_IS1595"/>
    <property type="match status" value="1"/>
</dbReference>
<evidence type="ECO:0000259" key="1">
    <source>
        <dbReference type="SMART" id="SM01126"/>
    </source>
</evidence>
<accession>A0A4Y2TXQ0</accession>
<protein>
    <recommendedName>
        <fullName evidence="1">ISXO2-like transposase domain-containing protein</fullName>
    </recommendedName>
</protein>
<keyword evidence="3" id="KW-1185">Reference proteome</keyword>
<dbReference type="NCBIfam" id="NF033547">
    <property type="entry name" value="transpos_IS1595"/>
    <property type="match status" value="1"/>
</dbReference>
<organism evidence="2 3">
    <name type="scientific">Araneus ventricosus</name>
    <name type="common">Orbweaver spider</name>
    <name type="synonym">Epeira ventricosa</name>
    <dbReference type="NCBI Taxonomy" id="182803"/>
    <lineage>
        <taxon>Eukaryota</taxon>
        <taxon>Metazoa</taxon>
        <taxon>Ecdysozoa</taxon>
        <taxon>Arthropoda</taxon>
        <taxon>Chelicerata</taxon>
        <taxon>Arachnida</taxon>
        <taxon>Araneae</taxon>
        <taxon>Araneomorphae</taxon>
        <taxon>Entelegynae</taxon>
        <taxon>Araneoidea</taxon>
        <taxon>Araneidae</taxon>
        <taxon>Araneus</taxon>
    </lineage>
</organism>
<reference evidence="2 3" key="1">
    <citation type="journal article" date="2019" name="Sci. Rep.">
        <title>Orb-weaving spider Araneus ventricosus genome elucidates the spidroin gene catalogue.</title>
        <authorList>
            <person name="Kono N."/>
            <person name="Nakamura H."/>
            <person name="Ohtoshi R."/>
            <person name="Moran D.A.P."/>
            <person name="Shinohara A."/>
            <person name="Yoshida Y."/>
            <person name="Fujiwara M."/>
            <person name="Mori M."/>
            <person name="Tomita M."/>
            <person name="Arakawa K."/>
        </authorList>
    </citation>
    <scope>NUCLEOTIDE SEQUENCE [LARGE SCALE GENOMIC DNA]</scope>
</reference>
<dbReference type="OrthoDB" id="6431448at2759"/>
<dbReference type="PANTHER" id="PTHR47163:SF2">
    <property type="entry name" value="SI:DKEY-17M8.2"/>
    <property type="match status" value="1"/>
</dbReference>
<sequence length="334" mass="38418">MASGAVAKIPRFVQQRTSEDNAGVYDLSVLYKLRDGSKIDVIKFCMNVNLIAKEYVCCKCGEKMVLSERNDISDGYNWVCRKSDHYIKRTVRKGSWFDGSRLSIPEILIITYLWVKKTTNEWIIDEFGYISEPTVTDWKSFCREVCVNMLVSYNYEKKIGGVGMVVEIDESKFGKRKYNRGKRVEGKWVFGGIERGTTNCFFKVVEDRTAETLIEITKKYVEPGSIVLSDCWQSYTSLKNEGYTHYTVNHSKNFKDPVTGVHTNSIEGTWSAIKTQFRKQGTNKCKDQFDSYLGEYMFRRKFGSSGKALFTTFINGIVDLYPPQTEDSKDDPKE</sequence>
<dbReference type="PANTHER" id="PTHR47163">
    <property type="entry name" value="DDE_TNP_IS1595 DOMAIN-CONTAINING PROTEIN"/>
    <property type="match status" value="1"/>
</dbReference>
<comment type="caution">
    <text evidence="2">The sequence shown here is derived from an EMBL/GenBank/DDBJ whole genome shotgun (WGS) entry which is preliminary data.</text>
</comment>
<dbReference type="AlphaFoldDB" id="A0A4Y2TXQ0"/>
<feature type="domain" description="ISXO2-like transposase" evidence="1">
    <location>
        <begin position="158"/>
        <end position="301"/>
    </location>
</feature>
<name>A0A4Y2TXQ0_ARAVE</name>
<evidence type="ECO:0000313" key="2">
    <source>
        <dbReference type="EMBL" id="GBO04220.1"/>
    </source>
</evidence>
<dbReference type="EMBL" id="BGPR01031261">
    <property type="protein sequence ID" value="GBO04220.1"/>
    <property type="molecule type" value="Genomic_DNA"/>
</dbReference>